<dbReference type="PIRSF" id="PIRSF037004">
    <property type="entry name" value="UCP037004"/>
    <property type="match status" value="1"/>
</dbReference>
<keyword evidence="3" id="KW-1185">Reference proteome</keyword>
<evidence type="ECO:0000313" key="2">
    <source>
        <dbReference type="EMBL" id="AET65026.1"/>
    </source>
</evidence>
<organism evidence="2 3">
    <name type="scientific">Methanothrix harundinacea (strain 6Ac)</name>
    <name type="common">Methanosaeta harundinacea</name>
    <dbReference type="NCBI Taxonomy" id="1110509"/>
    <lineage>
        <taxon>Archaea</taxon>
        <taxon>Methanobacteriati</taxon>
        <taxon>Methanobacteriota</taxon>
        <taxon>Stenosarchaea group</taxon>
        <taxon>Methanomicrobia</taxon>
        <taxon>Methanotrichales</taxon>
        <taxon>Methanotrichaceae</taxon>
        <taxon>Methanothrix</taxon>
    </lineage>
</organism>
<gene>
    <name evidence="2" type="ordered locus">Mhar_1666</name>
</gene>
<dbReference type="InterPro" id="IPR013560">
    <property type="entry name" value="DUF1722"/>
</dbReference>
<dbReference type="HOGENOM" id="CLU_076318_0_1_2"/>
<dbReference type="PANTHER" id="PTHR30087">
    <property type="entry name" value="INNER MEMBRANE PROTEIN"/>
    <property type="match status" value="1"/>
</dbReference>
<sequence length="337" mass="37985">MMGEGWFALREFPKPRVVVSRCIEVDHCRYNGQIISSDFVKSLQPYVQFLPVCPEVEIGLGVPRDSVRLVSTNREKETRLVQPATDRDVTAEMNTFAGSFLDAVGDVDGFILKASSPSCGIRNTKVYPTAGRSAALTRSASGLFGAAVLARHPHLAVEDEGRLRNPRIKEHFMTKLFTLASFREVKRSGSMEELLRFQTENKMLLLAYHQAEARALGAIAANHDHRPFSEVAGDYEPHLAKALCRARRYTSNINVLMHIFGHFKGRLSAGEKAIFLDNVQRYRDGKITICPNTTILKAWVARFEDEYLGSQTFFEPYPEDLIEVDPAVSHRGRDLWR</sequence>
<evidence type="ECO:0000259" key="1">
    <source>
        <dbReference type="Pfam" id="PF08349"/>
    </source>
</evidence>
<dbReference type="Pfam" id="PF08349">
    <property type="entry name" value="DUF1722"/>
    <property type="match status" value="1"/>
</dbReference>
<dbReference type="EMBL" id="CP003117">
    <property type="protein sequence ID" value="AET65026.1"/>
    <property type="molecule type" value="Genomic_DNA"/>
</dbReference>
<dbReference type="InterPro" id="IPR017087">
    <property type="entry name" value="UCP037004"/>
</dbReference>
<evidence type="ECO:0000313" key="3">
    <source>
        <dbReference type="Proteomes" id="UP000005877"/>
    </source>
</evidence>
<dbReference type="STRING" id="1110509.Mhar_1666"/>
<dbReference type="InterPro" id="IPR007553">
    <property type="entry name" value="2-thiour_desulf"/>
</dbReference>
<dbReference type="Pfam" id="PF04463">
    <property type="entry name" value="2-thiour_desulf"/>
    <property type="match status" value="1"/>
</dbReference>
<dbReference type="PANTHER" id="PTHR30087:SF0">
    <property type="entry name" value="INNER MEMBRANE PROTEIN"/>
    <property type="match status" value="1"/>
</dbReference>
<accession>G7WPZ5</accession>
<name>G7WPZ5_METH6</name>
<dbReference type="KEGG" id="mhi:Mhar_1666"/>
<dbReference type="PATRIC" id="fig|1110509.7.peg.1852"/>
<reference evidence="2 3" key="1">
    <citation type="journal article" date="2012" name="PLoS ONE">
        <title>The genome characteristics and predicted function of methyl-group oxidation pathway in the obligate aceticlastic methanogens, Methanosaeta spp.</title>
        <authorList>
            <person name="Zhu J."/>
            <person name="Zheng H."/>
            <person name="Ai G."/>
            <person name="Zhang G."/>
            <person name="Liu D."/>
            <person name="Liu X."/>
            <person name="Dong X."/>
        </authorList>
    </citation>
    <scope>NUCLEOTIDE SEQUENCE [LARGE SCALE GENOMIC DNA]</scope>
    <source>
        <strain evidence="2 3">6Ac</strain>
    </source>
</reference>
<proteinExistence type="predicted"/>
<protein>
    <recommendedName>
        <fullName evidence="1">DUF1722 domain-containing protein</fullName>
    </recommendedName>
</protein>
<feature type="domain" description="DUF1722" evidence="1">
    <location>
        <begin position="202"/>
        <end position="318"/>
    </location>
</feature>
<dbReference type="AlphaFoldDB" id="G7WPZ5"/>
<dbReference type="Proteomes" id="UP000005877">
    <property type="component" value="Chromosome"/>
</dbReference>